<keyword evidence="3" id="KW-1185">Reference proteome</keyword>
<dbReference type="Proteomes" id="UP000323221">
    <property type="component" value="Unassembled WGS sequence"/>
</dbReference>
<gene>
    <name evidence="2" type="ORF">FQ330_00455</name>
</gene>
<dbReference type="PROSITE" id="PS51820">
    <property type="entry name" value="PA14"/>
    <property type="match status" value="2"/>
</dbReference>
<accession>A0A5M8QL38</accession>
<dbReference type="Pfam" id="PF07691">
    <property type="entry name" value="PA14"/>
    <property type="match status" value="2"/>
</dbReference>
<feature type="domain" description="PA14" evidence="1">
    <location>
        <begin position="868"/>
        <end position="1011"/>
    </location>
</feature>
<dbReference type="Pfam" id="PF05593">
    <property type="entry name" value="RHS_repeat"/>
    <property type="match status" value="1"/>
</dbReference>
<proteinExistence type="predicted"/>
<feature type="non-terminal residue" evidence="2">
    <location>
        <position position="1320"/>
    </location>
</feature>
<dbReference type="NCBIfam" id="TIGR01643">
    <property type="entry name" value="YD_repeat_2x"/>
    <property type="match status" value="1"/>
</dbReference>
<evidence type="ECO:0000313" key="2">
    <source>
        <dbReference type="EMBL" id="KAA6436835.1"/>
    </source>
</evidence>
<organism evidence="2 3">
    <name type="scientific">Agrococcus sediminis</name>
    <dbReference type="NCBI Taxonomy" id="2599924"/>
    <lineage>
        <taxon>Bacteria</taxon>
        <taxon>Bacillati</taxon>
        <taxon>Actinomycetota</taxon>
        <taxon>Actinomycetes</taxon>
        <taxon>Micrococcales</taxon>
        <taxon>Microbacteriaceae</taxon>
        <taxon>Agrococcus</taxon>
    </lineage>
</organism>
<comment type="caution">
    <text evidence="2">The sequence shown here is derived from an EMBL/GenBank/DDBJ whole genome shotgun (WGS) entry which is preliminary data.</text>
</comment>
<dbReference type="InterPro" id="IPR031325">
    <property type="entry name" value="RHS_repeat"/>
</dbReference>
<feature type="domain" description="PA14" evidence="1">
    <location>
        <begin position="318"/>
        <end position="478"/>
    </location>
</feature>
<reference evidence="2 3" key="1">
    <citation type="submission" date="2019-08" db="EMBL/GenBank/DDBJ databases">
        <title>Agrococcus lahaulensis sp. nov., isolated from a cold desert of the Indian Himalayas.</title>
        <authorList>
            <person name="Qu J.H."/>
        </authorList>
    </citation>
    <scope>NUCLEOTIDE SEQUENCE [LARGE SCALE GENOMIC DNA]</scope>
    <source>
        <strain evidence="2 3">NS18</strain>
    </source>
</reference>
<dbReference type="SUPFAM" id="SSF56988">
    <property type="entry name" value="Anthrax protective antigen"/>
    <property type="match status" value="2"/>
</dbReference>
<dbReference type="InterPro" id="IPR037524">
    <property type="entry name" value="PA14/GLEYA"/>
</dbReference>
<dbReference type="SMART" id="SM00758">
    <property type="entry name" value="PA14"/>
    <property type="match status" value="2"/>
</dbReference>
<evidence type="ECO:0000259" key="1">
    <source>
        <dbReference type="PROSITE" id="PS51820"/>
    </source>
</evidence>
<name>A0A5M8QL38_9MICO</name>
<dbReference type="RefSeq" id="WP_225792612.1">
    <property type="nucleotide sequence ID" value="NZ_VOIR01000003.1"/>
</dbReference>
<dbReference type="EMBL" id="VOIR01000003">
    <property type="protein sequence ID" value="KAA6436835.1"/>
    <property type="molecule type" value="Genomic_DNA"/>
</dbReference>
<dbReference type="Gene3D" id="2.60.120.380">
    <property type="match status" value="1"/>
</dbReference>
<protein>
    <recommendedName>
        <fullName evidence="1">PA14 domain-containing protein</fullName>
    </recommendedName>
</protein>
<sequence>MTRSIRGNEVSGYTYKRIDAAISIRYHAKPTVALATGTGTPTNGSTGALTTPTLRASLTTTSTLTNQVQFEVYSSSSLSESTLLHRTPAISRTTSGAVTASVPATLLKPGQKYWWRAIVTDPHNTLYGQQRSVSSTWSFTTQQVPGVDGATGSHGTLQGTPQTITTLTPQLSVTAVADTDSVGNRMQYQFRVSSGSDARPYNGANVGAIVTSGWLEAPAGSPVAFAVPEGALEDGKQYSWTVLTRDGVSTNHWPDWNRRMQVNLRLGTTGPSPFDSAGPVTVNLANGNAALSFASPTVETVGGPMGYSFSYNSAEAGTANLGLRGEYFDARRPDGSAPSAPADFTFDGKQPLLVRTDPSLSFDWGTGSPADGVPNDYFLARWNGFIQIPAPTTTGAAPQIGVLRDDGARVFLNGDRVLDHWSLSSPTVDWIDLPAGLAGGTPASIRVEYFERAYDANMELWYREGPNDTNAHQVPSDWLTRDLQVLPAGWQSSTAIAGSASAWSKAEITETAVVLTDSSGAAHTHARTSAGGFSPPSGEWSHVSLDAAGNVVLTDEDGTVYQFDANGRVTSAVSPADARRPAAPQAERNALGLVTAIYDPVSTGGTAPRREVQLHYQTQTRTATGGLTGTNEPMCDVPVGADSAYREAPVSMLCALTYPDASDGIARSETRILYNEAGQLSAILDPGSELTSFGYDAEGRLAEIRDSVASDAIAAGLADTAAARTQISYTGDRVSRVTLPAPDGATAGARPQRDYAYGSGTTQVTVAGLAGVDSTVTYDSAWRAVSTTSNMGVSSSQVWHAERDQVLRTTDAAGRVSTTIYDPVTERATDAYGPAPAACFAPTGPPVADPVATAGCGILPAHTQTAHDGQRGLQAAFYSNRNLTGAPRAFAQGVNSSGTVDVNWGSGSPEGVAADNWSTRLTGLVTFPTTGAYRFSALSDDGVRIWIDDRLVLDSWVSGATERVAPADVTASAGQVSRIRIEHFDGGYGAQLHLKWKTPGQTQAVVVPATALAPDYGLVARTTVDDQVPSGLSGVAAPTTTATFAYAHPWLGQATEATLAGLTTRLSFEDPGGDGYLRRTERRLPAANTGGAPATAGTTTSYYGALETAPAVCGIPAGTGQFGLARTTTGPAAADGTRVATHFAYDAWGRVAGTKVDGDWNWSCTTVDARGRVTLQTARAAAGTPNHSATTTYTATASGMVVAVNGRAVAGSANGSTITTRTDLLGRVTQYTDVFGTVTVPAYQARTGRLLSTTTTPAGGQAEATAFSYDRDGKVTSVSVRGTVYATPTYDQFAQLASVAYLGGGSLSSIGRDAAGRGTA</sequence>
<dbReference type="Gene3D" id="2.180.10.10">
    <property type="entry name" value="RHS repeat-associated core"/>
    <property type="match status" value="2"/>
</dbReference>
<dbReference type="InterPro" id="IPR011658">
    <property type="entry name" value="PA14_dom"/>
</dbReference>
<dbReference type="Gene3D" id="3.90.182.10">
    <property type="entry name" value="Toxin - Anthrax Protective Antigen,domain 1"/>
    <property type="match status" value="1"/>
</dbReference>
<dbReference type="InterPro" id="IPR006530">
    <property type="entry name" value="YD"/>
</dbReference>
<evidence type="ECO:0000313" key="3">
    <source>
        <dbReference type="Proteomes" id="UP000323221"/>
    </source>
</evidence>